<protein>
    <submittedName>
        <fullName evidence="6">EspG family protein</fullName>
    </submittedName>
</protein>
<dbReference type="OrthoDB" id="3679349at2"/>
<gene>
    <name evidence="6" type="ORF">SAMN05660874_00536</name>
</gene>
<organism evidence="6 7">
    <name type="scientific">Saccharopolyspora flava</name>
    <dbReference type="NCBI Taxonomy" id="95161"/>
    <lineage>
        <taxon>Bacteria</taxon>
        <taxon>Bacillati</taxon>
        <taxon>Actinomycetota</taxon>
        <taxon>Actinomycetes</taxon>
        <taxon>Pseudonocardiales</taxon>
        <taxon>Pseudonocardiaceae</taxon>
        <taxon>Saccharopolyspora</taxon>
    </lineage>
</organism>
<name>A0A1I6P7Y7_9PSEU</name>
<dbReference type="EMBL" id="FOZX01000001">
    <property type="protein sequence ID" value="SFS36301.1"/>
    <property type="molecule type" value="Genomic_DNA"/>
</dbReference>
<reference evidence="7" key="1">
    <citation type="submission" date="2016-10" db="EMBL/GenBank/DDBJ databases">
        <authorList>
            <person name="Varghese N."/>
            <person name="Submissions S."/>
        </authorList>
    </citation>
    <scope>NUCLEOTIDE SEQUENCE [LARGE SCALE GENOMIC DNA]</scope>
    <source>
        <strain evidence="7">DSM 44771</strain>
    </source>
</reference>
<evidence type="ECO:0000256" key="1">
    <source>
        <dbReference type="ARBA" id="ARBA00004496"/>
    </source>
</evidence>
<keyword evidence="4" id="KW-0143">Chaperone</keyword>
<sequence>MRPGAEAEPINLSVLEFDVVCEAAGLDERRHIILDVPSPGTTFTERAELVAQAWESLRRKRLAEAKRDRVEVEFADLLGLLDRPQRSIDVRIWADRPIRALACANGGEGLLTVVDGDVVEMTPIRGGSLAEAAVSVAGDVPPGPGRAVSLPHDVLRKASAAAGDRGRLVLTDELRILGIGHDDAADIANMADNMGIRGQFGAEGNPGRGKPDRAGRVVAFHDTDRGRYLHVVRSSGDGRAWSTIAPADNARLATYARELLAEVWEDPTTHNPTPHAFPANDFPGHDFTGHDFPNPTFP</sequence>
<dbReference type="Pfam" id="PF14011">
    <property type="entry name" value="ESX-1_EspG"/>
    <property type="match status" value="1"/>
</dbReference>
<dbReference type="STRING" id="95161.SAMN05660874_00536"/>
<comment type="similarity">
    <text evidence="2">Belongs to the EspG family.</text>
</comment>
<accession>A0A1I6P7Y7</accession>
<dbReference type="RefSeq" id="WP_093413412.1">
    <property type="nucleotide sequence ID" value="NZ_FOZX01000001.1"/>
</dbReference>
<evidence type="ECO:0000256" key="4">
    <source>
        <dbReference type="ARBA" id="ARBA00023186"/>
    </source>
</evidence>
<evidence type="ECO:0000256" key="2">
    <source>
        <dbReference type="ARBA" id="ARBA00006411"/>
    </source>
</evidence>
<evidence type="ECO:0000256" key="3">
    <source>
        <dbReference type="ARBA" id="ARBA00022490"/>
    </source>
</evidence>
<proteinExistence type="inferred from homology"/>
<comment type="subcellular location">
    <subcellularLocation>
        <location evidence="1">Cytoplasm</location>
    </subcellularLocation>
</comment>
<dbReference type="Proteomes" id="UP000198852">
    <property type="component" value="Unassembled WGS sequence"/>
</dbReference>
<keyword evidence="7" id="KW-1185">Reference proteome</keyword>
<evidence type="ECO:0000313" key="7">
    <source>
        <dbReference type="Proteomes" id="UP000198852"/>
    </source>
</evidence>
<evidence type="ECO:0000256" key="5">
    <source>
        <dbReference type="SAM" id="MobiDB-lite"/>
    </source>
</evidence>
<dbReference type="InterPro" id="IPR025734">
    <property type="entry name" value="EspG"/>
</dbReference>
<feature type="region of interest" description="Disordered" evidence="5">
    <location>
        <begin position="270"/>
        <end position="298"/>
    </location>
</feature>
<keyword evidence="3" id="KW-0963">Cytoplasm</keyword>
<dbReference type="AlphaFoldDB" id="A0A1I6P7Y7"/>
<evidence type="ECO:0000313" key="6">
    <source>
        <dbReference type="EMBL" id="SFS36301.1"/>
    </source>
</evidence>